<evidence type="ECO:0000313" key="2">
    <source>
        <dbReference type="Proteomes" id="UP000789759"/>
    </source>
</evidence>
<organism evidence="1 2">
    <name type="scientific">Cetraspora pellucida</name>
    <dbReference type="NCBI Taxonomy" id="1433469"/>
    <lineage>
        <taxon>Eukaryota</taxon>
        <taxon>Fungi</taxon>
        <taxon>Fungi incertae sedis</taxon>
        <taxon>Mucoromycota</taxon>
        <taxon>Glomeromycotina</taxon>
        <taxon>Glomeromycetes</taxon>
        <taxon>Diversisporales</taxon>
        <taxon>Gigasporaceae</taxon>
        <taxon>Cetraspora</taxon>
    </lineage>
</organism>
<accession>A0A9N9P8N0</accession>
<keyword evidence="2" id="KW-1185">Reference proteome</keyword>
<sequence>MNISDVGLKQDLVSRLVNKCKEKKKLCSSLFEKRRIENVEDISNDESGSYMHN</sequence>
<comment type="caution">
    <text evidence="1">The sequence shown here is derived from an EMBL/GenBank/DDBJ whole genome shotgun (WGS) entry which is preliminary data.</text>
</comment>
<reference evidence="1" key="1">
    <citation type="submission" date="2021-06" db="EMBL/GenBank/DDBJ databases">
        <authorList>
            <person name="Kallberg Y."/>
            <person name="Tangrot J."/>
            <person name="Rosling A."/>
        </authorList>
    </citation>
    <scope>NUCLEOTIDE SEQUENCE</scope>
    <source>
        <strain evidence="1">FL966</strain>
    </source>
</reference>
<dbReference type="Proteomes" id="UP000789759">
    <property type="component" value="Unassembled WGS sequence"/>
</dbReference>
<name>A0A9N9P8N0_9GLOM</name>
<dbReference type="AlphaFoldDB" id="A0A9N9P8N0"/>
<dbReference type="EMBL" id="CAJVQA010029489">
    <property type="protein sequence ID" value="CAG8797096.1"/>
    <property type="molecule type" value="Genomic_DNA"/>
</dbReference>
<evidence type="ECO:0000313" key="1">
    <source>
        <dbReference type="EMBL" id="CAG8797096.1"/>
    </source>
</evidence>
<proteinExistence type="predicted"/>
<protein>
    <submittedName>
        <fullName evidence="1">7220_t:CDS:1</fullName>
    </submittedName>
</protein>
<feature type="non-terminal residue" evidence="1">
    <location>
        <position position="53"/>
    </location>
</feature>
<gene>
    <name evidence="1" type="ORF">CPELLU_LOCUS17409</name>
</gene>